<dbReference type="Proteomes" id="UP000194236">
    <property type="component" value="Unassembled WGS sequence"/>
</dbReference>
<reference evidence="2 3" key="1">
    <citation type="submission" date="2017-03" db="EMBL/GenBank/DDBJ databases">
        <title>Genome Survey of Euroglyphus maynei.</title>
        <authorList>
            <person name="Arlian L.G."/>
            <person name="Morgan M.S."/>
            <person name="Rider S.D."/>
        </authorList>
    </citation>
    <scope>NUCLEOTIDE SEQUENCE [LARGE SCALE GENOMIC DNA]</scope>
    <source>
        <strain evidence="2">Arlian Lab</strain>
        <tissue evidence="2">Whole body</tissue>
    </source>
</reference>
<protein>
    <submittedName>
        <fullName evidence="2">Uncharacterized protein</fullName>
    </submittedName>
</protein>
<proteinExistence type="predicted"/>
<accession>A0A1Y3APK6</accession>
<name>A0A1Y3APK6_EURMA</name>
<gene>
    <name evidence="2" type="ORF">BLA29_011825</name>
</gene>
<dbReference type="InterPro" id="IPR036398">
    <property type="entry name" value="CA_dom_sf"/>
</dbReference>
<organism evidence="2 3">
    <name type="scientific">Euroglyphus maynei</name>
    <name type="common">Mayne's house dust mite</name>
    <dbReference type="NCBI Taxonomy" id="6958"/>
    <lineage>
        <taxon>Eukaryota</taxon>
        <taxon>Metazoa</taxon>
        <taxon>Ecdysozoa</taxon>
        <taxon>Arthropoda</taxon>
        <taxon>Chelicerata</taxon>
        <taxon>Arachnida</taxon>
        <taxon>Acari</taxon>
        <taxon>Acariformes</taxon>
        <taxon>Sarcoptiformes</taxon>
        <taxon>Astigmata</taxon>
        <taxon>Psoroptidia</taxon>
        <taxon>Analgoidea</taxon>
        <taxon>Pyroglyphidae</taxon>
        <taxon>Pyroglyphinae</taxon>
        <taxon>Euroglyphus</taxon>
    </lineage>
</organism>
<dbReference type="EMBL" id="MUJZ01066114">
    <property type="protein sequence ID" value="OTF70370.1"/>
    <property type="molecule type" value="Genomic_DNA"/>
</dbReference>
<evidence type="ECO:0000313" key="3">
    <source>
        <dbReference type="Proteomes" id="UP000194236"/>
    </source>
</evidence>
<evidence type="ECO:0000256" key="1">
    <source>
        <dbReference type="SAM" id="MobiDB-lite"/>
    </source>
</evidence>
<keyword evidence="3" id="KW-1185">Reference proteome</keyword>
<dbReference type="SUPFAM" id="SSF51069">
    <property type="entry name" value="Carbonic anhydrase"/>
    <property type="match status" value="1"/>
</dbReference>
<comment type="caution">
    <text evidence="2">The sequence shown here is derived from an EMBL/GenBank/DDBJ whole genome shotgun (WGS) entry which is preliminary data.</text>
</comment>
<sequence>MGANCTNIVNHNDGDDDNYNQKKIRKKRHQQQIDEQLHMVDTGQRQSPIDIDTSLVELDSDLNDLKRMKCLKIIYPKLMSNLIIQNTGYGWKLDLPEMIAAKTACFSVIFFLPSFDN</sequence>
<feature type="compositionally biased region" description="Polar residues" evidence="1">
    <location>
        <begin position="1"/>
        <end position="10"/>
    </location>
</feature>
<dbReference type="AlphaFoldDB" id="A0A1Y3APK6"/>
<evidence type="ECO:0000313" key="2">
    <source>
        <dbReference type="EMBL" id="OTF70370.1"/>
    </source>
</evidence>
<dbReference type="Gene3D" id="3.10.200.10">
    <property type="entry name" value="Alpha carbonic anhydrase"/>
    <property type="match status" value="1"/>
</dbReference>
<feature type="region of interest" description="Disordered" evidence="1">
    <location>
        <begin position="1"/>
        <end position="20"/>
    </location>
</feature>